<dbReference type="Gene3D" id="3.40.50.1000">
    <property type="entry name" value="HAD superfamily/HAD-like"/>
    <property type="match status" value="1"/>
</dbReference>
<evidence type="ECO:0000313" key="6">
    <source>
        <dbReference type="Proteomes" id="UP000048908"/>
    </source>
</evidence>
<dbReference type="GO" id="GO:0046872">
    <property type="term" value="F:metal ion binding"/>
    <property type="evidence" value="ECO:0007669"/>
    <property type="project" value="UniProtKB-KW"/>
</dbReference>
<dbReference type="Pfam" id="PF00702">
    <property type="entry name" value="Hydrolase"/>
    <property type="match status" value="1"/>
</dbReference>
<dbReference type="SUPFAM" id="SSF56784">
    <property type="entry name" value="HAD-like"/>
    <property type="match status" value="1"/>
</dbReference>
<dbReference type="EC" id="3.1.3.-" evidence="5"/>
<dbReference type="PANTHER" id="PTHR46193">
    <property type="entry name" value="6-PHOSPHOGLUCONATE PHOSPHATASE"/>
    <property type="match status" value="1"/>
</dbReference>
<dbReference type="InterPro" id="IPR023198">
    <property type="entry name" value="PGP-like_dom2"/>
</dbReference>
<evidence type="ECO:0000256" key="1">
    <source>
        <dbReference type="ARBA" id="ARBA00001946"/>
    </source>
</evidence>
<gene>
    <name evidence="5" type="primary">yieH</name>
    <name evidence="5" type="ORF">JAN5088_03425</name>
</gene>
<dbReference type="GO" id="GO:0016787">
    <property type="term" value="F:hydrolase activity"/>
    <property type="evidence" value="ECO:0007669"/>
    <property type="project" value="UniProtKB-KW"/>
</dbReference>
<dbReference type="STRING" id="282197.SAMN04488517_11217"/>
<dbReference type="CDD" id="cd07526">
    <property type="entry name" value="HAD_BPGM_like"/>
    <property type="match status" value="1"/>
</dbReference>
<keyword evidence="3" id="KW-0479">Metal-binding</keyword>
<accession>A0A0M6XTX8</accession>
<dbReference type="Proteomes" id="UP000048908">
    <property type="component" value="Unassembled WGS sequence"/>
</dbReference>
<name>A0A0M6XTX8_9RHOB</name>
<organism evidence="5 6">
    <name type="scientific">Jannaschia rubra</name>
    <dbReference type="NCBI Taxonomy" id="282197"/>
    <lineage>
        <taxon>Bacteria</taxon>
        <taxon>Pseudomonadati</taxon>
        <taxon>Pseudomonadota</taxon>
        <taxon>Alphaproteobacteria</taxon>
        <taxon>Rhodobacterales</taxon>
        <taxon>Roseobacteraceae</taxon>
        <taxon>Jannaschia</taxon>
    </lineage>
</organism>
<dbReference type="OrthoDB" id="9797743at2"/>
<dbReference type="EMBL" id="CXPG01000023">
    <property type="protein sequence ID" value="CTQ34629.1"/>
    <property type="molecule type" value="Genomic_DNA"/>
</dbReference>
<dbReference type="SFLD" id="SFLDG01129">
    <property type="entry name" value="C1.5:_HAD__Beta-PGM__Phosphata"/>
    <property type="match status" value="1"/>
</dbReference>
<evidence type="ECO:0000256" key="2">
    <source>
        <dbReference type="ARBA" id="ARBA00006171"/>
    </source>
</evidence>
<dbReference type="Gene3D" id="1.10.150.240">
    <property type="entry name" value="Putative phosphatase, domain 2"/>
    <property type="match status" value="1"/>
</dbReference>
<dbReference type="InterPro" id="IPR006439">
    <property type="entry name" value="HAD-SF_hydro_IA"/>
</dbReference>
<dbReference type="PANTHER" id="PTHR46193:SF10">
    <property type="entry name" value="6-PHOSPHOGLUCONATE PHOSPHATASE"/>
    <property type="match status" value="1"/>
</dbReference>
<dbReference type="SFLD" id="SFLDS00003">
    <property type="entry name" value="Haloacid_Dehalogenase"/>
    <property type="match status" value="1"/>
</dbReference>
<dbReference type="NCBIfam" id="TIGR01509">
    <property type="entry name" value="HAD-SF-IA-v3"/>
    <property type="match status" value="1"/>
</dbReference>
<sequence>MDDFDLVILDCDGVLIDSEGLSGAVLIDALAEVGVAIDFDDFRTRMVGRSFPTVAAEIRAAHGIDLPPAFETDYRARLLARFEAELRVTPGVEAMLDALRVPACVATSSSPARVARSLELTGLAGRLPHVFTASQVARGKPAPDLFLFAARQMGVAPARCLVIEDSLPGIEAAQAAGMAVVRYTGGVHLAGRDLKHGPEVPVLDDWRAFPAMMARA</sequence>
<comment type="cofactor">
    <cofactor evidence="1">
        <name>Mg(2+)</name>
        <dbReference type="ChEBI" id="CHEBI:18420"/>
    </cofactor>
</comment>
<dbReference type="InterPro" id="IPR023214">
    <property type="entry name" value="HAD_sf"/>
</dbReference>
<dbReference type="RefSeq" id="WP_055683994.1">
    <property type="nucleotide sequence ID" value="NZ_CXPG01000023.1"/>
</dbReference>
<evidence type="ECO:0000256" key="4">
    <source>
        <dbReference type="ARBA" id="ARBA00022842"/>
    </source>
</evidence>
<evidence type="ECO:0000256" key="3">
    <source>
        <dbReference type="ARBA" id="ARBA00022723"/>
    </source>
</evidence>
<comment type="similarity">
    <text evidence="2">Belongs to the HAD-like hydrolase superfamily. CbbY/CbbZ/Gph/YieH family.</text>
</comment>
<keyword evidence="6" id="KW-1185">Reference proteome</keyword>
<dbReference type="AlphaFoldDB" id="A0A0M6XTX8"/>
<reference evidence="5 6" key="1">
    <citation type="submission" date="2015-07" db="EMBL/GenBank/DDBJ databases">
        <authorList>
            <person name="Noorani M."/>
        </authorList>
    </citation>
    <scope>NUCLEOTIDE SEQUENCE [LARGE SCALE GENOMIC DNA]</scope>
    <source>
        <strain evidence="5 6">CECT 5088</strain>
    </source>
</reference>
<keyword evidence="5" id="KW-0378">Hydrolase</keyword>
<dbReference type="InterPro" id="IPR051600">
    <property type="entry name" value="Beta-PGM-like"/>
</dbReference>
<proteinExistence type="inferred from homology"/>
<protein>
    <submittedName>
        <fullName evidence="5">6-phosphogluconate phosphatase</fullName>
        <ecNumber evidence="5">3.1.3.-</ecNumber>
    </submittedName>
</protein>
<evidence type="ECO:0000313" key="5">
    <source>
        <dbReference type="EMBL" id="CTQ34629.1"/>
    </source>
</evidence>
<dbReference type="InterPro" id="IPR036412">
    <property type="entry name" value="HAD-like_sf"/>
</dbReference>
<keyword evidence="4" id="KW-0460">Magnesium</keyword>